<accession>A0ABS2CXR9</accession>
<reference evidence="2 3" key="1">
    <citation type="submission" date="2021-02" db="EMBL/GenBank/DDBJ databases">
        <authorList>
            <person name="Jung H.S."/>
            <person name="Chun B.H."/>
            <person name="Jeon C.O."/>
        </authorList>
    </citation>
    <scope>NUCLEOTIDE SEQUENCE [LARGE SCALE GENOMIC DNA]</scope>
    <source>
        <strain evidence="2 3">LMG 25203</strain>
    </source>
</reference>
<evidence type="ECO:0000313" key="3">
    <source>
        <dbReference type="Proteomes" id="UP000759529"/>
    </source>
</evidence>
<evidence type="ECO:0000256" key="1">
    <source>
        <dbReference type="SAM" id="Coils"/>
    </source>
</evidence>
<sequence length="94" mass="11015">MKTDQKNEFILINSTFTPIDANNILSEFIKSKINYHKLDDFSQHIRFNRDSQHSKNRIEELKTAQQELKELVENAKSMGLNLSIKSTVYIELTE</sequence>
<comment type="caution">
    <text evidence="2">The sequence shown here is derived from an EMBL/GenBank/DDBJ whole genome shotgun (WGS) entry which is preliminary data.</text>
</comment>
<gene>
    <name evidence="2" type="ORF">H9X54_006775</name>
</gene>
<dbReference type="Proteomes" id="UP000759529">
    <property type="component" value="Unassembled WGS sequence"/>
</dbReference>
<evidence type="ECO:0000313" key="2">
    <source>
        <dbReference type="EMBL" id="MBM6499002.1"/>
    </source>
</evidence>
<proteinExistence type="predicted"/>
<feature type="coiled-coil region" evidence="1">
    <location>
        <begin position="51"/>
        <end position="81"/>
    </location>
</feature>
<dbReference type="RefSeq" id="WP_187657899.1">
    <property type="nucleotide sequence ID" value="NZ_JACSOD020000463.1"/>
</dbReference>
<dbReference type="EMBL" id="JACSOD020000463">
    <property type="protein sequence ID" value="MBM6499002.1"/>
    <property type="molecule type" value="Genomic_DNA"/>
</dbReference>
<organism evidence="2 3">
    <name type="scientific">Flavobacterium macrobrachii</name>
    <dbReference type="NCBI Taxonomy" id="591204"/>
    <lineage>
        <taxon>Bacteria</taxon>
        <taxon>Pseudomonadati</taxon>
        <taxon>Bacteroidota</taxon>
        <taxon>Flavobacteriia</taxon>
        <taxon>Flavobacteriales</taxon>
        <taxon>Flavobacteriaceae</taxon>
        <taxon>Flavobacterium</taxon>
    </lineage>
</organism>
<protein>
    <submittedName>
        <fullName evidence="2">Uncharacterized protein</fullName>
    </submittedName>
</protein>
<keyword evidence="1" id="KW-0175">Coiled coil</keyword>
<name>A0ABS2CXR9_9FLAO</name>
<keyword evidence="3" id="KW-1185">Reference proteome</keyword>